<gene>
    <name evidence="1" type="ORF">NO1_2047</name>
</gene>
<accession>A0A388TDF0</accession>
<dbReference type="Proteomes" id="UP000269352">
    <property type="component" value="Unassembled WGS sequence"/>
</dbReference>
<keyword evidence="2" id="KW-1185">Reference proteome</keyword>
<protein>
    <submittedName>
        <fullName evidence="1">Uncharacterized protein</fullName>
    </submittedName>
</protein>
<sequence length="179" mass="19764">MLVSAEQGFCYNVFMISEFSVTIDDKELKDLIKKLSNADEFFDGAVRNIALAASRKLKEETPKDTGTTARAWTAPKKLAKSAYRISNEEMTSDKQHLIVEILNEGRREVLPKNSGGLFIPLTGKGKSRGEGYKKGMKYGIDFVLAQKARAVKGSKFIDKAVETIAGDLENAVAKKIDEL</sequence>
<name>A0A388TDF0_TERA1</name>
<evidence type="ECO:0000313" key="1">
    <source>
        <dbReference type="EMBL" id="GBR74965.1"/>
    </source>
</evidence>
<comment type="caution">
    <text evidence="1">The sequence shown here is derived from an EMBL/GenBank/DDBJ whole genome shotgun (WGS) entry which is preliminary data.</text>
</comment>
<dbReference type="EMBL" id="BGZN01000116">
    <property type="protein sequence ID" value="GBR74965.1"/>
    <property type="molecule type" value="Genomic_DNA"/>
</dbReference>
<reference evidence="1 2" key="1">
    <citation type="journal article" date="2019" name="ISME J.">
        <title>Genome analyses of uncultured TG2/ZB3 bacteria in 'Margulisbacteria' specifically attached to ectosymbiotic spirochetes of protists in the termite gut.</title>
        <authorList>
            <person name="Utami Y.D."/>
            <person name="Kuwahara H."/>
            <person name="Igai K."/>
            <person name="Murakami T."/>
            <person name="Sugaya K."/>
            <person name="Morikawa T."/>
            <person name="Nagura Y."/>
            <person name="Yuki M."/>
            <person name="Deevong P."/>
            <person name="Inoue T."/>
            <person name="Kihara K."/>
            <person name="Lo N."/>
            <person name="Yamada A."/>
            <person name="Ohkuma M."/>
            <person name="Hongoh Y."/>
        </authorList>
    </citation>
    <scope>NUCLEOTIDE SEQUENCE [LARGE SCALE GENOMIC DNA]</scope>
    <source>
        <strain evidence="1">NkOx7-01</strain>
    </source>
</reference>
<organism evidence="1 2">
    <name type="scientific">Termititenax aidoneus</name>
    <dbReference type="NCBI Taxonomy" id="2218524"/>
    <lineage>
        <taxon>Bacteria</taxon>
        <taxon>Bacillati</taxon>
        <taxon>Candidatus Margulisiibacteriota</taxon>
        <taxon>Candidatus Termititenacia</taxon>
        <taxon>Candidatus Termititenacales</taxon>
        <taxon>Candidatus Termititenacaceae</taxon>
        <taxon>Candidatus Termititenax</taxon>
    </lineage>
</organism>
<proteinExistence type="predicted"/>
<evidence type="ECO:0000313" key="2">
    <source>
        <dbReference type="Proteomes" id="UP000269352"/>
    </source>
</evidence>
<dbReference type="AlphaFoldDB" id="A0A388TDF0"/>